<reference evidence="1 2" key="1">
    <citation type="submission" date="2019-03" db="EMBL/GenBank/DDBJ databases">
        <title>Deep-cultivation of Planctomycetes and their phenomic and genomic characterization uncovers novel biology.</title>
        <authorList>
            <person name="Wiegand S."/>
            <person name="Jogler M."/>
            <person name="Boedeker C."/>
            <person name="Pinto D."/>
            <person name="Vollmers J."/>
            <person name="Rivas-Marin E."/>
            <person name="Kohn T."/>
            <person name="Peeters S.H."/>
            <person name="Heuer A."/>
            <person name="Rast P."/>
            <person name="Oberbeckmann S."/>
            <person name="Bunk B."/>
            <person name="Jeske O."/>
            <person name="Meyerdierks A."/>
            <person name="Storesund J.E."/>
            <person name="Kallscheuer N."/>
            <person name="Luecker S."/>
            <person name="Lage O.M."/>
            <person name="Pohl T."/>
            <person name="Merkel B.J."/>
            <person name="Hornburger P."/>
            <person name="Mueller R.-W."/>
            <person name="Bruemmer F."/>
            <person name="Labrenz M."/>
            <person name="Spormann A.M."/>
            <person name="Op den Camp H."/>
            <person name="Overmann J."/>
            <person name="Amann R."/>
            <person name="Jetten M.S.M."/>
            <person name="Mascher T."/>
            <person name="Medema M.H."/>
            <person name="Devos D.P."/>
            <person name="Kaster A.-K."/>
            <person name="Ovreas L."/>
            <person name="Rohde M."/>
            <person name="Galperin M.Y."/>
            <person name="Jogler C."/>
        </authorList>
    </citation>
    <scope>NUCLEOTIDE SEQUENCE [LARGE SCALE GENOMIC DNA]</scope>
    <source>
        <strain evidence="1 2">Enr13</strain>
    </source>
</reference>
<protein>
    <submittedName>
        <fullName evidence="1">Uncharacterized protein</fullName>
    </submittedName>
</protein>
<evidence type="ECO:0000313" key="1">
    <source>
        <dbReference type="EMBL" id="QDV41240.1"/>
    </source>
</evidence>
<gene>
    <name evidence="1" type="ORF">Enr13x_10780</name>
</gene>
<accession>A0A518HKA7</accession>
<sequence>MKGVHEIRKADGVRRDGSFDLTRRLFVRPCERLRWILANFHHAKWSGCTDDDPVEDASVGDGGRKIVGRKREHGVSPFASFFNHRFPTPKFSYLLSESPGWENNLLSVVAPDVSVGPRGFRFAEGSVGRGAGIRYAPSGVEGGSGAWSLISWKLAGRPMARLVCHKKHHRIMTCPGGPLRRLLEWMLNSPFPEMSVVRHAAVNVRRM</sequence>
<dbReference type="EMBL" id="CP037423">
    <property type="protein sequence ID" value="QDV41240.1"/>
    <property type="molecule type" value="Genomic_DNA"/>
</dbReference>
<evidence type="ECO:0000313" key="2">
    <source>
        <dbReference type="Proteomes" id="UP000319004"/>
    </source>
</evidence>
<dbReference type="KEGG" id="snep:Enr13x_10780"/>
<dbReference type="AlphaFoldDB" id="A0A518HKA7"/>
<organism evidence="1 2">
    <name type="scientific">Stieleria neptunia</name>
    <dbReference type="NCBI Taxonomy" id="2527979"/>
    <lineage>
        <taxon>Bacteria</taxon>
        <taxon>Pseudomonadati</taxon>
        <taxon>Planctomycetota</taxon>
        <taxon>Planctomycetia</taxon>
        <taxon>Pirellulales</taxon>
        <taxon>Pirellulaceae</taxon>
        <taxon>Stieleria</taxon>
    </lineage>
</organism>
<dbReference type="Proteomes" id="UP000319004">
    <property type="component" value="Chromosome"/>
</dbReference>
<keyword evidence="2" id="KW-1185">Reference proteome</keyword>
<name>A0A518HKA7_9BACT</name>
<proteinExistence type="predicted"/>